<name>A0A1T4PTS9_9PORP</name>
<dbReference type="Pfam" id="PF01810">
    <property type="entry name" value="LysE"/>
    <property type="match status" value="1"/>
</dbReference>
<dbReference type="GO" id="GO:0005886">
    <property type="term" value="C:plasma membrane"/>
    <property type="evidence" value="ECO:0007669"/>
    <property type="project" value="UniProtKB-SubCell"/>
</dbReference>
<dbReference type="InterPro" id="IPR001123">
    <property type="entry name" value="LeuE-type"/>
</dbReference>
<evidence type="ECO:0000313" key="7">
    <source>
        <dbReference type="EMBL" id="SJZ94923.1"/>
    </source>
</evidence>
<keyword evidence="5 6" id="KW-0472">Membrane</keyword>
<comment type="subcellular location">
    <subcellularLocation>
        <location evidence="1">Cell membrane</location>
        <topology evidence="1">Multi-pass membrane protein</topology>
    </subcellularLocation>
</comment>
<reference evidence="8" key="1">
    <citation type="submission" date="2017-02" db="EMBL/GenBank/DDBJ databases">
        <authorList>
            <person name="Varghese N."/>
            <person name="Submissions S."/>
        </authorList>
    </citation>
    <scope>NUCLEOTIDE SEQUENCE [LARGE SCALE GENOMIC DNA]</scope>
    <source>
        <strain evidence="8">ATCC 51356</strain>
    </source>
</reference>
<dbReference type="RefSeq" id="WP_078737476.1">
    <property type="nucleotide sequence ID" value="NZ_FUXE01000020.1"/>
</dbReference>
<keyword evidence="8" id="KW-1185">Reference proteome</keyword>
<dbReference type="PANTHER" id="PTHR30086">
    <property type="entry name" value="ARGININE EXPORTER PROTEIN ARGO"/>
    <property type="match status" value="1"/>
</dbReference>
<protein>
    <submittedName>
        <fullName evidence="7">Threonine/homoserine/homoserine lactone efflux protein</fullName>
    </submittedName>
</protein>
<evidence type="ECO:0000256" key="4">
    <source>
        <dbReference type="ARBA" id="ARBA00022989"/>
    </source>
</evidence>
<gene>
    <name evidence="7" type="ORF">SAMN02745171_01586</name>
</gene>
<evidence type="ECO:0000256" key="1">
    <source>
        <dbReference type="ARBA" id="ARBA00004651"/>
    </source>
</evidence>
<proteinExistence type="predicted"/>
<evidence type="ECO:0000256" key="5">
    <source>
        <dbReference type="ARBA" id="ARBA00023136"/>
    </source>
</evidence>
<dbReference type="AlphaFoldDB" id="A0A1T4PTS9"/>
<keyword evidence="3 6" id="KW-0812">Transmembrane</keyword>
<feature type="transmembrane region" description="Helical" evidence="6">
    <location>
        <begin position="151"/>
        <end position="170"/>
    </location>
</feature>
<dbReference type="STRING" id="29524.SAMN02745171_01586"/>
<keyword evidence="4 6" id="KW-1133">Transmembrane helix</keyword>
<sequence length="216" mass="24093">MQTIITTILLGLFLGLLISVPMGPVGILCVHRTLHDGRKAGMLTGIGATVADLFYAISTFLITYKGMTYILDWVDKYELVFQGIGVSVILILGIYMYYSNPARNLKETQKASGPWQILGSSFLIAIGNPLIIFVFITFFSRYALFEEPIDLWLLLTITMLSVAGGAISWWSFITYCVKRLRDSFTIGNIRVFNKIVALVVITFAVAYTLWIVVQAV</sequence>
<dbReference type="Proteomes" id="UP000190121">
    <property type="component" value="Unassembled WGS sequence"/>
</dbReference>
<feature type="transmembrane region" description="Helical" evidence="6">
    <location>
        <begin position="191"/>
        <end position="213"/>
    </location>
</feature>
<dbReference type="GO" id="GO:0015171">
    <property type="term" value="F:amino acid transmembrane transporter activity"/>
    <property type="evidence" value="ECO:0007669"/>
    <property type="project" value="TreeGrafter"/>
</dbReference>
<dbReference type="OrthoDB" id="7874789at2"/>
<accession>A0A1T4PTS9</accession>
<dbReference type="PANTHER" id="PTHR30086:SF20">
    <property type="entry name" value="ARGININE EXPORTER PROTEIN ARGO-RELATED"/>
    <property type="match status" value="1"/>
</dbReference>
<evidence type="ECO:0000256" key="2">
    <source>
        <dbReference type="ARBA" id="ARBA00022475"/>
    </source>
</evidence>
<feature type="transmembrane region" description="Helical" evidence="6">
    <location>
        <begin position="42"/>
        <end position="64"/>
    </location>
</feature>
<feature type="transmembrane region" description="Helical" evidence="6">
    <location>
        <begin position="6"/>
        <end position="30"/>
    </location>
</feature>
<feature type="transmembrane region" description="Helical" evidence="6">
    <location>
        <begin position="118"/>
        <end position="139"/>
    </location>
</feature>
<organism evidence="7 8">
    <name type="scientific">Porphyromonas circumdentaria</name>
    <dbReference type="NCBI Taxonomy" id="29524"/>
    <lineage>
        <taxon>Bacteria</taxon>
        <taxon>Pseudomonadati</taxon>
        <taxon>Bacteroidota</taxon>
        <taxon>Bacteroidia</taxon>
        <taxon>Bacteroidales</taxon>
        <taxon>Porphyromonadaceae</taxon>
        <taxon>Porphyromonas</taxon>
    </lineage>
</organism>
<evidence type="ECO:0000313" key="8">
    <source>
        <dbReference type="Proteomes" id="UP000190121"/>
    </source>
</evidence>
<keyword evidence="2" id="KW-1003">Cell membrane</keyword>
<evidence type="ECO:0000256" key="6">
    <source>
        <dbReference type="SAM" id="Phobius"/>
    </source>
</evidence>
<feature type="transmembrane region" description="Helical" evidence="6">
    <location>
        <begin position="79"/>
        <end position="98"/>
    </location>
</feature>
<dbReference type="EMBL" id="FUXE01000020">
    <property type="protein sequence ID" value="SJZ94923.1"/>
    <property type="molecule type" value="Genomic_DNA"/>
</dbReference>
<evidence type="ECO:0000256" key="3">
    <source>
        <dbReference type="ARBA" id="ARBA00022692"/>
    </source>
</evidence>